<gene>
    <name evidence="3" type="ORF">GUITHDRAFT_106469</name>
</gene>
<dbReference type="AlphaFoldDB" id="L1JHF4"/>
<reference evidence="4" key="3">
    <citation type="submission" date="2015-06" db="UniProtKB">
        <authorList>
            <consortium name="EnsemblProtists"/>
        </authorList>
    </citation>
    <scope>IDENTIFICATION</scope>
</reference>
<dbReference type="eggNOG" id="KOG2116">
    <property type="taxonomic scope" value="Eukaryota"/>
</dbReference>
<dbReference type="InterPro" id="IPR013209">
    <property type="entry name" value="LNS2"/>
</dbReference>
<dbReference type="STRING" id="905079.L1JHF4"/>
<dbReference type="Proteomes" id="UP000011087">
    <property type="component" value="Unassembled WGS sequence"/>
</dbReference>
<sequence>MDGLVAWTRNLSSGAEKVMQLGVNAFRFHSGACDVIIVRHQDKLVSTSWHCKVANGLVGSGIETKVQLKVGNIFTDVIMKVGDDCKCYFEDHAEVFHPPADQLQALPLKQGCNLSELVVLQRDKGTGDWKEVASVPLGIFLWDREDKIVIADVEGTVIKGDIWTKSADLVLLTTNKHTRGAGGLETVRDGVGPLLSYLDRAGYRVLFLTAAPITRADRVRETINWIREAEVEQWGRGAHLPASPIITTQERMGTVLLQKLSDRTFAPFMSLGKDAGGNHQSSFKTMSLAELAQVFQGSSEGEEATSTFVGGFCEKVEDAVAYENAGICKEKIFVLDRAGRVKCHSPELTEYLWTSYVEM</sequence>
<dbReference type="InterPro" id="IPR036412">
    <property type="entry name" value="HAD-like_sf"/>
</dbReference>
<dbReference type="HOGENOM" id="CLU_772627_0_0_1"/>
<proteinExistence type="inferred from homology"/>
<evidence type="ECO:0000259" key="2">
    <source>
        <dbReference type="SMART" id="SM00775"/>
    </source>
</evidence>
<accession>L1JHF4</accession>
<dbReference type="InterPro" id="IPR026058">
    <property type="entry name" value="LIPIN"/>
</dbReference>
<dbReference type="PANTHER" id="PTHR12181:SF12">
    <property type="entry name" value="PHOSPHATIDATE PHOSPHATASE"/>
    <property type="match status" value="1"/>
</dbReference>
<dbReference type="GO" id="GO:0008195">
    <property type="term" value="F:phosphatidate phosphatase activity"/>
    <property type="evidence" value="ECO:0007669"/>
    <property type="project" value="TreeGrafter"/>
</dbReference>
<keyword evidence="5" id="KW-1185">Reference proteome</keyword>
<protein>
    <recommendedName>
        <fullName evidence="2">LNS2/PITP domain-containing protein</fullName>
    </recommendedName>
</protein>
<dbReference type="OrthoDB" id="4567at2759"/>
<reference evidence="5" key="2">
    <citation type="submission" date="2012-11" db="EMBL/GenBank/DDBJ databases">
        <authorList>
            <person name="Kuo A."/>
            <person name="Curtis B.A."/>
            <person name="Tanifuji G."/>
            <person name="Burki F."/>
            <person name="Gruber A."/>
            <person name="Irimia M."/>
            <person name="Maruyama S."/>
            <person name="Arias M.C."/>
            <person name="Ball S.G."/>
            <person name="Gile G.H."/>
            <person name="Hirakawa Y."/>
            <person name="Hopkins J.F."/>
            <person name="Rensing S.A."/>
            <person name="Schmutz J."/>
            <person name="Symeonidi A."/>
            <person name="Elias M."/>
            <person name="Eveleigh R.J."/>
            <person name="Herman E.K."/>
            <person name="Klute M.J."/>
            <person name="Nakayama T."/>
            <person name="Obornik M."/>
            <person name="Reyes-Prieto A."/>
            <person name="Armbrust E.V."/>
            <person name="Aves S.J."/>
            <person name="Beiko R.G."/>
            <person name="Coutinho P."/>
            <person name="Dacks J.B."/>
            <person name="Durnford D.G."/>
            <person name="Fast N.M."/>
            <person name="Green B.R."/>
            <person name="Grisdale C."/>
            <person name="Hempe F."/>
            <person name="Henrissat B."/>
            <person name="Hoppner M.P."/>
            <person name="Ishida K.-I."/>
            <person name="Kim E."/>
            <person name="Koreny L."/>
            <person name="Kroth P.G."/>
            <person name="Liu Y."/>
            <person name="Malik S.-B."/>
            <person name="Maier U.G."/>
            <person name="McRose D."/>
            <person name="Mock T."/>
            <person name="Neilson J.A."/>
            <person name="Onodera N.T."/>
            <person name="Poole A.M."/>
            <person name="Pritham E.J."/>
            <person name="Richards T.A."/>
            <person name="Rocap G."/>
            <person name="Roy S.W."/>
            <person name="Sarai C."/>
            <person name="Schaack S."/>
            <person name="Shirato S."/>
            <person name="Slamovits C.H."/>
            <person name="Spencer D.F."/>
            <person name="Suzuki S."/>
            <person name="Worden A.Z."/>
            <person name="Zauner S."/>
            <person name="Barry K."/>
            <person name="Bell C."/>
            <person name="Bharti A.K."/>
            <person name="Crow J.A."/>
            <person name="Grimwood J."/>
            <person name="Kramer R."/>
            <person name="Lindquist E."/>
            <person name="Lucas S."/>
            <person name="Salamov A."/>
            <person name="McFadden G.I."/>
            <person name="Lane C.E."/>
            <person name="Keeling P.J."/>
            <person name="Gray M.W."/>
            <person name="Grigoriev I.V."/>
            <person name="Archibald J.M."/>
        </authorList>
    </citation>
    <scope>NUCLEOTIDE SEQUENCE</scope>
    <source>
        <strain evidence="5">CCMP2712</strain>
    </source>
</reference>
<dbReference type="EMBL" id="JH992988">
    <property type="protein sequence ID" value="EKX47921.1"/>
    <property type="molecule type" value="Genomic_DNA"/>
</dbReference>
<dbReference type="KEGG" id="gtt:GUITHDRAFT_106469"/>
<dbReference type="SUPFAM" id="SSF56784">
    <property type="entry name" value="HAD-like"/>
    <property type="match status" value="1"/>
</dbReference>
<dbReference type="RefSeq" id="XP_005834901.1">
    <property type="nucleotide sequence ID" value="XM_005834844.1"/>
</dbReference>
<feature type="domain" description="LNS2/PITP" evidence="2">
    <location>
        <begin position="148"/>
        <end position="344"/>
    </location>
</feature>
<evidence type="ECO:0000256" key="1">
    <source>
        <dbReference type="ARBA" id="ARBA00005476"/>
    </source>
</evidence>
<dbReference type="Pfam" id="PF08235">
    <property type="entry name" value="LNS2"/>
    <property type="match status" value="1"/>
</dbReference>
<evidence type="ECO:0000313" key="5">
    <source>
        <dbReference type="Proteomes" id="UP000011087"/>
    </source>
</evidence>
<dbReference type="GeneID" id="17304497"/>
<dbReference type="PANTHER" id="PTHR12181">
    <property type="entry name" value="LIPIN"/>
    <property type="match status" value="1"/>
</dbReference>
<reference evidence="3 5" key="1">
    <citation type="journal article" date="2012" name="Nature">
        <title>Algal genomes reveal evolutionary mosaicism and the fate of nucleomorphs.</title>
        <authorList>
            <consortium name="DOE Joint Genome Institute"/>
            <person name="Curtis B.A."/>
            <person name="Tanifuji G."/>
            <person name="Burki F."/>
            <person name="Gruber A."/>
            <person name="Irimia M."/>
            <person name="Maruyama S."/>
            <person name="Arias M.C."/>
            <person name="Ball S.G."/>
            <person name="Gile G.H."/>
            <person name="Hirakawa Y."/>
            <person name="Hopkins J.F."/>
            <person name="Kuo A."/>
            <person name="Rensing S.A."/>
            <person name="Schmutz J."/>
            <person name="Symeonidi A."/>
            <person name="Elias M."/>
            <person name="Eveleigh R.J."/>
            <person name="Herman E.K."/>
            <person name="Klute M.J."/>
            <person name="Nakayama T."/>
            <person name="Obornik M."/>
            <person name="Reyes-Prieto A."/>
            <person name="Armbrust E.V."/>
            <person name="Aves S.J."/>
            <person name="Beiko R.G."/>
            <person name="Coutinho P."/>
            <person name="Dacks J.B."/>
            <person name="Durnford D.G."/>
            <person name="Fast N.M."/>
            <person name="Green B.R."/>
            <person name="Grisdale C.J."/>
            <person name="Hempel F."/>
            <person name="Henrissat B."/>
            <person name="Hoppner M.P."/>
            <person name="Ishida K."/>
            <person name="Kim E."/>
            <person name="Koreny L."/>
            <person name="Kroth P.G."/>
            <person name="Liu Y."/>
            <person name="Malik S.B."/>
            <person name="Maier U.G."/>
            <person name="McRose D."/>
            <person name="Mock T."/>
            <person name="Neilson J.A."/>
            <person name="Onodera N.T."/>
            <person name="Poole A.M."/>
            <person name="Pritham E.J."/>
            <person name="Richards T.A."/>
            <person name="Rocap G."/>
            <person name="Roy S.W."/>
            <person name="Sarai C."/>
            <person name="Schaack S."/>
            <person name="Shirato S."/>
            <person name="Slamovits C.H."/>
            <person name="Spencer D.F."/>
            <person name="Suzuki S."/>
            <person name="Worden A.Z."/>
            <person name="Zauner S."/>
            <person name="Barry K."/>
            <person name="Bell C."/>
            <person name="Bharti A.K."/>
            <person name="Crow J.A."/>
            <person name="Grimwood J."/>
            <person name="Kramer R."/>
            <person name="Lindquist E."/>
            <person name="Lucas S."/>
            <person name="Salamov A."/>
            <person name="McFadden G.I."/>
            <person name="Lane C.E."/>
            <person name="Keeling P.J."/>
            <person name="Gray M.W."/>
            <person name="Grigoriev I.V."/>
            <person name="Archibald J.M."/>
        </authorList>
    </citation>
    <scope>NUCLEOTIDE SEQUENCE</scope>
    <source>
        <strain evidence="3 5">CCMP2712</strain>
    </source>
</reference>
<dbReference type="InterPro" id="IPR007651">
    <property type="entry name" value="Lipin_N"/>
</dbReference>
<organism evidence="3">
    <name type="scientific">Guillardia theta (strain CCMP2712)</name>
    <name type="common">Cryptophyte</name>
    <dbReference type="NCBI Taxonomy" id="905079"/>
    <lineage>
        <taxon>Eukaryota</taxon>
        <taxon>Cryptophyceae</taxon>
        <taxon>Pyrenomonadales</taxon>
        <taxon>Geminigeraceae</taxon>
        <taxon>Guillardia</taxon>
    </lineage>
</organism>
<dbReference type="InterPro" id="IPR031315">
    <property type="entry name" value="LNS2/PITP"/>
</dbReference>
<evidence type="ECO:0000313" key="4">
    <source>
        <dbReference type="EnsemblProtists" id="EKX47921"/>
    </source>
</evidence>
<dbReference type="SMART" id="SM00775">
    <property type="entry name" value="LNS2"/>
    <property type="match status" value="1"/>
</dbReference>
<evidence type="ECO:0000313" key="3">
    <source>
        <dbReference type="EMBL" id="EKX47921.1"/>
    </source>
</evidence>
<comment type="similarity">
    <text evidence="1">Belongs to the lipin family.</text>
</comment>
<name>L1JHF4_GUITC</name>
<dbReference type="EnsemblProtists" id="EKX47921">
    <property type="protein sequence ID" value="EKX47921"/>
    <property type="gene ID" value="GUITHDRAFT_106469"/>
</dbReference>
<dbReference type="PaxDb" id="55529-EKX47921"/>
<dbReference type="Pfam" id="PF04571">
    <property type="entry name" value="Lipin_N"/>
    <property type="match status" value="1"/>
</dbReference>